<dbReference type="EMBL" id="BMUL01000006">
    <property type="protein sequence ID" value="GHA83893.1"/>
    <property type="molecule type" value="Genomic_DNA"/>
</dbReference>
<dbReference type="PANTHER" id="PTHR42841">
    <property type="entry name" value="AMINE OXIDASE"/>
    <property type="match status" value="1"/>
</dbReference>
<dbReference type="Proteomes" id="UP000644020">
    <property type="component" value="Unassembled WGS sequence"/>
</dbReference>
<reference evidence="3" key="2">
    <citation type="submission" date="2020-09" db="EMBL/GenBank/DDBJ databases">
        <authorList>
            <person name="Sun Q."/>
            <person name="Ohkuma M."/>
        </authorList>
    </citation>
    <scope>NUCLEOTIDE SEQUENCE</scope>
    <source>
        <strain evidence="3">JCM 4518</strain>
    </source>
</reference>
<protein>
    <submittedName>
        <fullName evidence="3">Oxidoreductase</fullName>
    </submittedName>
</protein>
<proteinExistence type="predicted"/>
<organism evidence="3 4">
    <name type="scientific">Streptomyces termitum</name>
    <dbReference type="NCBI Taxonomy" id="67368"/>
    <lineage>
        <taxon>Bacteria</taxon>
        <taxon>Bacillati</taxon>
        <taxon>Actinomycetota</taxon>
        <taxon>Actinomycetes</taxon>
        <taxon>Kitasatosporales</taxon>
        <taxon>Streptomycetaceae</taxon>
        <taxon>Streptomyces</taxon>
    </lineage>
</organism>
<evidence type="ECO:0000256" key="1">
    <source>
        <dbReference type="SAM" id="MobiDB-lite"/>
    </source>
</evidence>
<dbReference type="GO" id="GO:0016491">
    <property type="term" value="F:oxidoreductase activity"/>
    <property type="evidence" value="ECO:0007669"/>
    <property type="project" value="InterPro"/>
</dbReference>
<dbReference type="InterPro" id="IPR036188">
    <property type="entry name" value="FAD/NAD-bd_sf"/>
</dbReference>
<feature type="domain" description="Amine oxidase" evidence="2">
    <location>
        <begin position="60"/>
        <end position="459"/>
    </location>
</feature>
<dbReference type="Pfam" id="PF01593">
    <property type="entry name" value="Amino_oxidase"/>
    <property type="match status" value="1"/>
</dbReference>
<evidence type="ECO:0000313" key="4">
    <source>
        <dbReference type="Proteomes" id="UP000644020"/>
    </source>
</evidence>
<gene>
    <name evidence="3" type="ORF">GCM10010305_29830</name>
</gene>
<evidence type="ECO:0000313" key="3">
    <source>
        <dbReference type="EMBL" id="GHA83893.1"/>
    </source>
</evidence>
<sequence length="480" mass="49183">MLSTARSAQQAQQSRQERQADPARPADGVPAVPAPREAAGPGTGGAGPGKVDVVVVGAGIAGLAAARRLIGAGLAVTVLEAGPALGGRHATAVVDGFRLDRVGRLLTLAPEELGALPGLDGLVPRPFAPGVLVHTDGRYARWGAPHPRARRGALTVARALASAPRHPAASLDQARLGASLVRLAATPTQRLLARPDRTAREALTGRLPARTVQTVLRPLLAALLADPDLAVSSRRADLALRAFARGRVSVPEGGSGALPERLAALLPPGTVRTGVRVTEVSAARVVTAEHGAVACRAVVLATGARSAAELLPGLRVPAYHPVTVLHHTAPVAPTADPALLVESDPGGPVAHTAVMSAVDPVRAPGGRPLITSTVLGTPPDDTERRVRKHLAALYGTSTDEWELLALHHTRDAVLATPPAHDPRRSVRLLAGLYVCGDHRGAGTLRSTLASADRAAGAVLADLGLRAADWDDPGETGEEAA</sequence>
<dbReference type="Gene3D" id="1.10.3110.10">
    <property type="entry name" value="protoporphyrinogen ix oxidase, domain 3"/>
    <property type="match status" value="1"/>
</dbReference>
<dbReference type="Gene3D" id="3.90.660.20">
    <property type="entry name" value="Protoporphyrinogen oxidase, mitochondrial, domain 2"/>
    <property type="match status" value="1"/>
</dbReference>
<keyword evidence="4" id="KW-1185">Reference proteome</keyword>
<reference evidence="3" key="1">
    <citation type="journal article" date="2014" name="Int. J. Syst. Evol. Microbiol.">
        <title>Complete genome sequence of Corynebacterium casei LMG S-19264T (=DSM 44701T), isolated from a smear-ripened cheese.</title>
        <authorList>
            <consortium name="US DOE Joint Genome Institute (JGI-PGF)"/>
            <person name="Walter F."/>
            <person name="Albersmeier A."/>
            <person name="Kalinowski J."/>
            <person name="Ruckert C."/>
        </authorList>
    </citation>
    <scope>NUCLEOTIDE SEQUENCE</scope>
    <source>
        <strain evidence="3">JCM 4518</strain>
    </source>
</reference>
<feature type="compositionally biased region" description="Low complexity" evidence="1">
    <location>
        <begin position="1"/>
        <end position="14"/>
    </location>
</feature>
<dbReference type="AlphaFoldDB" id="A0A918T114"/>
<dbReference type="Gene3D" id="3.50.50.60">
    <property type="entry name" value="FAD/NAD(P)-binding domain"/>
    <property type="match status" value="1"/>
</dbReference>
<feature type="region of interest" description="Disordered" evidence="1">
    <location>
        <begin position="1"/>
        <end position="48"/>
    </location>
</feature>
<dbReference type="SUPFAM" id="SSF51905">
    <property type="entry name" value="FAD/NAD(P)-binding domain"/>
    <property type="match status" value="1"/>
</dbReference>
<comment type="caution">
    <text evidence="3">The sequence shown here is derived from an EMBL/GenBank/DDBJ whole genome shotgun (WGS) entry which is preliminary data.</text>
</comment>
<name>A0A918T114_9ACTN</name>
<dbReference type="InterPro" id="IPR002937">
    <property type="entry name" value="Amino_oxidase"/>
</dbReference>
<evidence type="ECO:0000259" key="2">
    <source>
        <dbReference type="Pfam" id="PF01593"/>
    </source>
</evidence>
<accession>A0A918T114</accession>